<dbReference type="Pfam" id="PF01730">
    <property type="entry name" value="UreF"/>
    <property type="match status" value="1"/>
</dbReference>
<accession>A0A0J1G3G9</accession>
<dbReference type="PATRIC" id="fig|908627.4.peg.1819"/>
<evidence type="ECO:0000313" key="5">
    <source>
        <dbReference type="Proteomes" id="UP000035963"/>
    </source>
</evidence>
<comment type="function">
    <text evidence="3">Required for maturation of urease via the functional incorporation of the urease nickel metallocenter.</text>
</comment>
<organism evidence="4 5">
    <name type="scientific">Caballeronia mineralivorans PML1(12)</name>
    <dbReference type="NCBI Taxonomy" id="908627"/>
    <lineage>
        <taxon>Bacteria</taxon>
        <taxon>Pseudomonadati</taxon>
        <taxon>Pseudomonadota</taxon>
        <taxon>Betaproteobacteria</taxon>
        <taxon>Burkholderiales</taxon>
        <taxon>Burkholderiaceae</taxon>
        <taxon>Caballeronia</taxon>
    </lineage>
</organism>
<dbReference type="Gene3D" id="1.10.4190.10">
    <property type="entry name" value="Urease accessory protein UreF"/>
    <property type="match status" value="1"/>
</dbReference>
<sequence length="234" mass="24950">MLEPPSTLGQKAAGLLASLQHADTFFPSGSMAFSWGLEGLLRDRLVTNAITLAAFVESQALTRWATFDQGIVCASWDAFESREAWREADAYAEAMTLPLSLRTGSRRLGRTLSDVHARLGSQTASELLQEIATGVSPGHLAAVQGILWRSFGISKLETRVMSAHTTCTGAVSAAVRLGIVGHLDAQRILSRLRQPIADVLDRPPPALSDLSSATFAADIASICGDAVDARMFAN</sequence>
<keyword evidence="3" id="KW-0963">Cytoplasm</keyword>
<reference evidence="4 5" key="1">
    <citation type="journal article" date="2015" name="Genome Announc.">
        <title>Draft Genome Sequence of Burkholderia sp. Strain PML1(12), an Ectomycorrhizosphere-Inhabiting Bacterium with Effective Mineral-Weathering Ability.</title>
        <authorList>
            <person name="Uroz S."/>
            <person name="Oger P."/>
        </authorList>
    </citation>
    <scope>NUCLEOTIDE SEQUENCE [LARGE SCALE GENOMIC DNA]</scope>
    <source>
        <strain evidence="5">PML1(12)</strain>
    </source>
</reference>
<keyword evidence="1 3" id="KW-0996">Nickel insertion</keyword>
<comment type="similarity">
    <text evidence="3">Belongs to the UreF family.</text>
</comment>
<dbReference type="GO" id="GO:0005737">
    <property type="term" value="C:cytoplasm"/>
    <property type="evidence" value="ECO:0007669"/>
    <property type="project" value="UniProtKB-SubCell"/>
</dbReference>
<dbReference type="HAMAP" id="MF_01385">
    <property type="entry name" value="UreF"/>
    <property type="match status" value="1"/>
</dbReference>
<dbReference type="AlphaFoldDB" id="A0A0J1G3G9"/>
<comment type="subunit">
    <text evidence="3">UreD, UreF and UreG form a complex that acts as a GTP-hydrolysis-dependent molecular chaperone, activating the urease apoprotein by helping to assemble the nickel containing metallocenter of UreC. The UreE protein probably delivers the nickel.</text>
</comment>
<comment type="subcellular location">
    <subcellularLocation>
        <location evidence="3">Cytoplasm</location>
    </subcellularLocation>
</comment>
<evidence type="ECO:0000256" key="1">
    <source>
        <dbReference type="ARBA" id="ARBA00022988"/>
    </source>
</evidence>
<evidence type="ECO:0000256" key="3">
    <source>
        <dbReference type="HAMAP-Rule" id="MF_01385"/>
    </source>
</evidence>
<proteinExistence type="inferred from homology"/>
<dbReference type="GO" id="GO:0016151">
    <property type="term" value="F:nickel cation binding"/>
    <property type="evidence" value="ECO:0007669"/>
    <property type="project" value="UniProtKB-UniRule"/>
</dbReference>
<dbReference type="EMBL" id="AEJF01000062">
    <property type="protein sequence ID" value="KLU26743.1"/>
    <property type="molecule type" value="Genomic_DNA"/>
</dbReference>
<dbReference type="PIRSF" id="PIRSF009467">
    <property type="entry name" value="Ureas_acces_UreF"/>
    <property type="match status" value="1"/>
</dbReference>
<name>A0A0J1G3G9_9BURK</name>
<keyword evidence="2 3" id="KW-0143">Chaperone</keyword>
<dbReference type="PANTHER" id="PTHR33620">
    <property type="entry name" value="UREASE ACCESSORY PROTEIN F"/>
    <property type="match status" value="1"/>
</dbReference>
<evidence type="ECO:0000313" key="4">
    <source>
        <dbReference type="EMBL" id="KLU26743.1"/>
    </source>
</evidence>
<dbReference type="InterPro" id="IPR002639">
    <property type="entry name" value="UreF"/>
</dbReference>
<dbReference type="OrthoDB" id="9798772at2"/>
<comment type="caution">
    <text evidence="4">The sequence shown here is derived from an EMBL/GenBank/DDBJ whole genome shotgun (WGS) entry which is preliminary data.</text>
</comment>
<protein>
    <recommendedName>
        <fullName evidence="3">Urease accessory protein UreF</fullName>
    </recommendedName>
</protein>
<evidence type="ECO:0000256" key="2">
    <source>
        <dbReference type="ARBA" id="ARBA00023186"/>
    </source>
</evidence>
<gene>
    <name evidence="3" type="primary">ureF</name>
    <name evidence="4" type="ORF">EOS_08240</name>
</gene>
<dbReference type="Proteomes" id="UP000035963">
    <property type="component" value="Unassembled WGS sequence"/>
</dbReference>
<dbReference type="InterPro" id="IPR038277">
    <property type="entry name" value="UreF_sf"/>
</dbReference>
<dbReference type="PANTHER" id="PTHR33620:SF1">
    <property type="entry name" value="UREASE ACCESSORY PROTEIN F"/>
    <property type="match status" value="1"/>
</dbReference>
<keyword evidence="5" id="KW-1185">Reference proteome</keyword>